<evidence type="ECO:0000313" key="11">
    <source>
        <dbReference type="EMBL" id="SHJ26741.1"/>
    </source>
</evidence>
<name>A0A1M6HX09_9FLAO</name>
<reference evidence="11 12" key="1">
    <citation type="submission" date="2016-11" db="EMBL/GenBank/DDBJ databases">
        <authorList>
            <person name="Jaros S."/>
            <person name="Januszkiewicz K."/>
            <person name="Wedrychowicz H."/>
        </authorList>
    </citation>
    <scope>NUCLEOTIDE SEQUENCE [LARGE SCALE GENOMIC DNA]</scope>
    <source>
        <strain evidence="11 12">DSM 22807</strain>
    </source>
</reference>
<dbReference type="Gene3D" id="3.30.230.10">
    <property type="match status" value="1"/>
</dbReference>
<keyword evidence="6 7" id="KW-0067">ATP-binding</keyword>
<dbReference type="HAMAP" id="MF_00384">
    <property type="entry name" value="Homoser_kinase"/>
    <property type="match status" value="1"/>
</dbReference>
<dbReference type="PIRSF" id="PIRSF000676">
    <property type="entry name" value="Homoser_kin"/>
    <property type="match status" value="1"/>
</dbReference>
<dbReference type="RefSeq" id="WP_072783907.1">
    <property type="nucleotide sequence ID" value="NZ_CP045292.1"/>
</dbReference>
<dbReference type="InterPro" id="IPR000870">
    <property type="entry name" value="Homoserine_kinase"/>
</dbReference>
<dbReference type="Proteomes" id="UP000184232">
    <property type="component" value="Unassembled WGS sequence"/>
</dbReference>
<dbReference type="SUPFAM" id="SSF55060">
    <property type="entry name" value="GHMP Kinase, C-terminal domain"/>
    <property type="match status" value="1"/>
</dbReference>
<keyword evidence="12" id="KW-1185">Reference proteome</keyword>
<dbReference type="SUPFAM" id="SSF54211">
    <property type="entry name" value="Ribosomal protein S5 domain 2-like"/>
    <property type="match status" value="1"/>
</dbReference>
<dbReference type="GO" id="GO:0005524">
    <property type="term" value="F:ATP binding"/>
    <property type="evidence" value="ECO:0007669"/>
    <property type="project" value="UniProtKB-UniRule"/>
</dbReference>
<comment type="caution">
    <text evidence="7">Lacks conserved residue(s) required for the propagation of feature annotation.</text>
</comment>
<evidence type="ECO:0000256" key="6">
    <source>
        <dbReference type="ARBA" id="ARBA00022840"/>
    </source>
</evidence>
<evidence type="ECO:0000256" key="8">
    <source>
        <dbReference type="NCBIfam" id="TIGR00191"/>
    </source>
</evidence>
<dbReference type="Pfam" id="PF08544">
    <property type="entry name" value="GHMP_kinases_C"/>
    <property type="match status" value="1"/>
</dbReference>
<dbReference type="AlphaFoldDB" id="A0A1M6HX09"/>
<dbReference type="GO" id="GO:0009088">
    <property type="term" value="P:threonine biosynthetic process"/>
    <property type="evidence" value="ECO:0007669"/>
    <property type="project" value="UniProtKB-UniRule"/>
</dbReference>
<evidence type="ECO:0000256" key="1">
    <source>
        <dbReference type="ARBA" id="ARBA00022605"/>
    </source>
</evidence>
<organism evidence="11 12">
    <name type="scientific">Flavobacterium haoranii</name>
    <dbReference type="NCBI Taxonomy" id="683124"/>
    <lineage>
        <taxon>Bacteria</taxon>
        <taxon>Pseudomonadati</taxon>
        <taxon>Bacteroidota</taxon>
        <taxon>Flavobacteriia</taxon>
        <taxon>Flavobacteriales</taxon>
        <taxon>Flavobacteriaceae</taxon>
        <taxon>Flavobacterium</taxon>
    </lineage>
</organism>
<keyword evidence="7" id="KW-0963">Cytoplasm</keyword>
<dbReference type="Pfam" id="PF00288">
    <property type="entry name" value="GHMP_kinases_N"/>
    <property type="match status" value="1"/>
</dbReference>
<dbReference type="InterPro" id="IPR020568">
    <property type="entry name" value="Ribosomal_Su5_D2-typ_SF"/>
</dbReference>
<dbReference type="STRING" id="683124.SAMN05444337_1680"/>
<dbReference type="UniPathway" id="UPA00050">
    <property type="reaction ID" value="UER00064"/>
</dbReference>
<evidence type="ECO:0000256" key="3">
    <source>
        <dbReference type="ARBA" id="ARBA00022697"/>
    </source>
</evidence>
<keyword evidence="1 7" id="KW-0028">Amino-acid biosynthesis</keyword>
<dbReference type="InterPro" id="IPR006204">
    <property type="entry name" value="GHMP_kinase_N_dom"/>
</dbReference>
<comment type="pathway">
    <text evidence="7">Amino-acid biosynthesis; L-threonine biosynthesis; L-threonine from L-aspartate: step 4/5.</text>
</comment>
<comment type="similarity">
    <text evidence="7">Belongs to the GHMP kinase family. Homoserine kinase subfamily.</text>
</comment>
<evidence type="ECO:0000256" key="7">
    <source>
        <dbReference type="HAMAP-Rule" id="MF_00384"/>
    </source>
</evidence>
<comment type="function">
    <text evidence="7">Catalyzes the ATP-dependent phosphorylation of L-homoserine to L-homoserine phosphate.</text>
</comment>
<proteinExistence type="inferred from homology"/>
<keyword evidence="4 7" id="KW-0547">Nucleotide-binding</keyword>
<dbReference type="InterPro" id="IPR036554">
    <property type="entry name" value="GHMP_kinase_C_sf"/>
</dbReference>
<evidence type="ECO:0000259" key="10">
    <source>
        <dbReference type="Pfam" id="PF08544"/>
    </source>
</evidence>
<evidence type="ECO:0000256" key="2">
    <source>
        <dbReference type="ARBA" id="ARBA00022679"/>
    </source>
</evidence>
<evidence type="ECO:0000256" key="5">
    <source>
        <dbReference type="ARBA" id="ARBA00022777"/>
    </source>
</evidence>
<evidence type="ECO:0000259" key="9">
    <source>
        <dbReference type="Pfam" id="PF00288"/>
    </source>
</evidence>
<sequence length="306" mass="32422">MNEIKIFCPATVANLSCGFDIIGLCLEGIGDEMIFRKKEAPGITITQITGADLPYETSKNVSGVAAQALVDHLQLDYGFEIEIHKKIKVGSGIGSSAASAAGAVYGINVLAGNPLTKKELVPFSMIGEAIASGSLHADNVAPALLGGFSLIRGYEPLDLINIESPSELHVVVIHPHIEVKTSEARAVLPKEVPLKSAITQWGNVAGLVAGLYTEDYDLIGRSAVDVIVEPARKNLIPHFEELKQSALENGALNSGISGSGPSIFALCKGNQVAEKVKDKFNELGKEFYTSFDVHCSKVNNTGVVII</sequence>
<keyword evidence="5 7" id="KW-0418">Kinase</keyword>
<dbReference type="EC" id="2.7.1.39" evidence="7 8"/>
<evidence type="ECO:0000256" key="4">
    <source>
        <dbReference type="ARBA" id="ARBA00022741"/>
    </source>
</evidence>
<dbReference type="NCBIfam" id="TIGR00191">
    <property type="entry name" value="thrB"/>
    <property type="match status" value="1"/>
</dbReference>
<protein>
    <recommendedName>
        <fullName evidence="7 8">Homoserine kinase</fullName>
        <shortName evidence="7">HK</shortName>
        <shortName evidence="7">HSK</shortName>
        <ecNumber evidence="7 8">2.7.1.39</ecNumber>
    </recommendedName>
</protein>
<dbReference type="Gene3D" id="3.30.70.890">
    <property type="entry name" value="GHMP kinase, C-terminal domain"/>
    <property type="match status" value="1"/>
</dbReference>
<feature type="domain" description="GHMP kinase N-terminal" evidence="9">
    <location>
        <begin position="65"/>
        <end position="147"/>
    </location>
</feature>
<dbReference type="EMBL" id="FQZH01000002">
    <property type="protein sequence ID" value="SHJ26741.1"/>
    <property type="molecule type" value="Genomic_DNA"/>
</dbReference>
<evidence type="ECO:0000313" key="12">
    <source>
        <dbReference type="Proteomes" id="UP000184232"/>
    </source>
</evidence>
<dbReference type="InterPro" id="IPR014721">
    <property type="entry name" value="Ribsml_uS5_D2-typ_fold_subgr"/>
</dbReference>
<comment type="catalytic activity">
    <reaction evidence="7">
        <text>L-homoserine + ATP = O-phospho-L-homoserine + ADP + H(+)</text>
        <dbReference type="Rhea" id="RHEA:13985"/>
        <dbReference type="ChEBI" id="CHEBI:15378"/>
        <dbReference type="ChEBI" id="CHEBI:30616"/>
        <dbReference type="ChEBI" id="CHEBI:57476"/>
        <dbReference type="ChEBI" id="CHEBI:57590"/>
        <dbReference type="ChEBI" id="CHEBI:456216"/>
        <dbReference type="EC" id="2.7.1.39"/>
    </reaction>
</comment>
<keyword evidence="2 7" id="KW-0808">Transferase</keyword>
<dbReference type="OrthoDB" id="9769912at2"/>
<gene>
    <name evidence="7" type="primary">thrB</name>
    <name evidence="11" type="ORF">SAMN05444337_1680</name>
</gene>
<dbReference type="GO" id="GO:0005737">
    <property type="term" value="C:cytoplasm"/>
    <property type="evidence" value="ECO:0007669"/>
    <property type="project" value="UniProtKB-SubCell"/>
</dbReference>
<dbReference type="InterPro" id="IPR013750">
    <property type="entry name" value="GHMP_kinase_C_dom"/>
</dbReference>
<dbReference type="PRINTS" id="PR00958">
    <property type="entry name" value="HOMSERKINASE"/>
</dbReference>
<comment type="subcellular location">
    <subcellularLocation>
        <location evidence="7">Cytoplasm</location>
    </subcellularLocation>
</comment>
<keyword evidence="3 7" id="KW-0791">Threonine biosynthesis</keyword>
<dbReference type="PANTHER" id="PTHR20861">
    <property type="entry name" value="HOMOSERINE/4-DIPHOSPHOCYTIDYL-2-C-METHYL-D-ERYTHRITOL KINASE"/>
    <property type="match status" value="1"/>
</dbReference>
<dbReference type="PANTHER" id="PTHR20861:SF1">
    <property type="entry name" value="HOMOSERINE KINASE"/>
    <property type="match status" value="1"/>
</dbReference>
<accession>A0A1M6HX09</accession>
<dbReference type="GO" id="GO:0004413">
    <property type="term" value="F:homoserine kinase activity"/>
    <property type="evidence" value="ECO:0007669"/>
    <property type="project" value="UniProtKB-UniRule"/>
</dbReference>
<feature type="domain" description="GHMP kinase C-terminal" evidence="10">
    <location>
        <begin position="209"/>
        <end position="285"/>
    </location>
</feature>
<dbReference type="NCBIfam" id="NF002288">
    <property type="entry name" value="PRK01212.1-4"/>
    <property type="match status" value="1"/>
</dbReference>